<name>A0A1F5RGF4_9BACT</name>
<evidence type="ECO:0000313" key="3">
    <source>
        <dbReference type="Proteomes" id="UP000177230"/>
    </source>
</evidence>
<feature type="transmembrane region" description="Helical" evidence="1">
    <location>
        <begin position="88"/>
        <end position="107"/>
    </location>
</feature>
<dbReference type="EMBL" id="MFFM01000016">
    <property type="protein sequence ID" value="OGF13516.1"/>
    <property type="molecule type" value="Genomic_DNA"/>
</dbReference>
<sequence>MKNIKNVILTIGIIFGIVYFKDVPKAIFTMGNNIQFWEYIFFITGPVATLPIAVVGCFHYRLSGYILLMCSVITCISIIFCKNQEHKLWLILYFSLPVLIMSIAIIITSRWNVKPVATQT</sequence>
<organism evidence="2 3">
    <name type="scientific">Candidatus Edwardsbacteria bacterium GWF2_54_11</name>
    <dbReference type="NCBI Taxonomy" id="1817851"/>
    <lineage>
        <taxon>Bacteria</taxon>
        <taxon>Candidatus Edwardsiibacteriota</taxon>
    </lineage>
</organism>
<feature type="transmembrane region" description="Helical" evidence="1">
    <location>
        <begin position="6"/>
        <end position="24"/>
    </location>
</feature>
<protein>
    <submittedName>
        <fullName evidence="2">Uncharacterized protein</fullName>
    </submittedName>
</protein>
<dbReference type="AlphaFoldDB" id="A0A1F5RGF4"/>
<feature type="transmembrane region" description="Helical" evidence="1">
    <location>
        <begin position="62"/>
        <end position="81"/>
    </location>
</feature>
<keyword evidence="1" id="KW-0472">Membrane</keyword>
<comment type="caution">
    <text evidence="2">The sequence shown here is derived from an EMBL/GenBank/DDBJ whole genome shotgun (WGS) entry which is preliminary data.</text>
</comment>
<evidence type="ECO:0000256" key="1">
    <source>
        <dbReference type="SAM" id="Phobius"/>
    </source>
</evidence>
<keyword evidence="1" id="KW-0812">Transmembrane</keyword>
<keyword evidence="1" id="KW-1133">Transmembrane helix</keyword>
<dbReference type="Proteomes" id="UP000177230">
    <property type="component" value="Unassembled WGS sequence"/>
</dbReference>
<accession>A0A1F5RGF4</accession>
<reference evidence="2 3" key="1">
    <citation type="journal article" date="2016" name="Nat. Commun.">
        <title>Thousands of microbial genomes shed light on interconnected biogeochemical processes in an aquifer system.</title>
        <authorList>
            <person name="Anantharaman K."/>
            <person name="Brown C.T."/>
            <person name="Hug L.A."/>
            <person name="Sharon I."/>
            <person name="Castelle C.J."/>
            <person name="Probst A.J."/>
            <person name="Thomas B.C."/>
            <person name="Singh A."/>
            <person name="Wilkins M.J."/>
            <person name="Karaoz U."/>
            <person name="Brodie E.L."/>
            <person name="Williams K.H."/>
            <person name="Hubbard S.S."/>
            <person name="Banfield J.F."/>
        </authorList>
    </citation>
    <scope>NUCLEOTIDE SEQUENCE [LARGE SCALE GENOMIC DNA]</scope>
</reference>
<proteinExistence type="predicted"/>
<gene>
    <name evidence="2" type="ORF">A2024_11370</name>
</gene>
<feature type="transmembrane region" description="Helical" evidence="1">
    <location>
        <begin position="36"/>
        <end position="56"/>
    </location>
</feature>
<evidence type="ECO:0000313" key="2">
    <source>
        <dbReference type="EMBL" id="OGF13516.1"/>
    </source>
</evidence>